<keyword evidence="4" id="KW-1185">Reference proteome</keyword>
<dbReference type="AlphaFoldDB" id="A0A3D8HFY3"/>
<name>A0A3D8HFY3_9BACT</name>
<sequence>MDDALSLTNSYWNMLKSLSNEVKLRLAARLTESVIHSEESVKDLTEEMLDKYSGAWSDSRDADQIVKDIYDGRHSSGKEPLQF</sequence>
<evidence type="ECO:0000313" key="4">
    <source>
        <dbReference type="Proteomes" id="UP000629596"/>
    </source>
</evidence>
<reference evidence="2 3" key="1">
    <citation type="submission" date="2018-07" db="EMBL/GenBank/DDBJ databases">
        <title>Parabacteroides acidifaciens nov. sp., isolated from human feces.</title>
        <authorList>
            <person name="Wang Y.J."/>
        </authorList>
    </citation>
    <scope>NUCLEOTIDE SEQUENCE [LARGE SCALE GENOMIC DNA]</scope>
    <source>
        <strain evidence="2 3">426-9</strain>
    </source>
</reference>
<evidence type="ECO:0000313" key="3">
    <source>
        <dbReference type="Proteomes" id="UP000256321"/>
    </source>
</evidence>
<gene>
    <name evidence="2" type="ORF">DWU89_08780</name>
    <name evidence="1" type="ORF">H8784_08575</name>
</gene>
<proteinExistence type="predicted"/>
<dbReference type="EMBL" id="QREV01000016">
    <property type="protein sequence ID" value="RDU49467.1"/>
    <property type="molecule type" value="Genomic_DNA"/>
</dbReference>
<dbReference type="EMBL" id="JACRTI010000016">
    <property type="protein sequence ID" value="MBC8601775.1"/>
    <property type="molecule type" value="Genomic_DNA"/>
</dbReference>
<comment type="caution">
    <text evidence="2">The sequence shown here is derived from an EMBL/GenBank/DDBJ whole genome shotgun (WGS) entry which is preliminary data.</text>
</comment>
<dbReference type="RefSeq" id="WP_115499276.1">
    <property type="nucleotide sequence ID" value="NZ_JACRTI010000016.1"/>
</dbReference>
<accession>A0A3D8HFY3</accession>
<dbReference type="Proteomes" id="UP000629596">
    <property type="component" value="Unassembled WGS sequence"/>
</dbReference>
<protein>
    <submittedName>
        <fullName evidence="2">Uncharacterized protein</fullName>
    </submittedName>
</protein>
<evidence type="ECO:0000313" key="1">
    <source>
        <dbReference type="EMBL" id="MBC8601775.1"/>
    </source>
</evidence>
<organism evidence="2 3">
    <name type="scientific">Parabacteroides acidifaciens</name>
    <dbReference type="NCBI Taxonomy" id="2290935"/>
    <lineage>
        <taxon>Bacteria</taxon>
        <taxon>Pseudomonadati</taxon>
        <taxon>Bacteroidota</taxon>
        <taxon>Bacteroidia</taxon>
        <taxon>Bacteroidales</taxon>
        <taxon>Tannerellaceae</taxon>
        <taxon>Parabacteroides</taxon>
    </lineage>
</organism>
<dbReference type="Proteomes" id="UP000256321">
    <property type="component" value="Unassembled WGS sequence"/>
</dbReference>
<evidence type="ECO:0000313" key="2">
    <source>
        <dbReference type="EMBL" id="RDU49467.1"/>
    </source>
</evidence>
<reference evidence="1 4" key="2">
    <citation type="submission" date="2020-08" db="EMBL/GenBank/DDBJ databases">
        <title>Genome public.</title>
        <authorList>
            <person name="Liu C."/>
            <person name="Sun Q."/>
        </authorList>
    </citation>
    <scope>NUCLEOTIDE SEQUENCE [LARGE SCALE GENOMIC DNA]</scope>
    <source>
        <strain evidence="1 4">426_9</strain>
    </source>
</reference>